<proteinExistence type="predicted"/>
<sequence>MFSKLSALTVLATAATAIAAPAAAATDKYQWLVTGYTNTCTAATCYYGFNVSGETGPRGQPAFDATGCSGNTIPTTLKSCAVVGLDLPGDVETSEENLGIDVGANVFVKLSFHQEGVEYTYTGNQTVKPTFGGPLEFYITPTVVTGVPDKA</sequence>
<dbReference type="Proteomes" id="UP000193144">
    <property type="component" value="Unassembled WGS sequence"/>
</dbReference>
<name>A0A1Y1YD65_9PLEO</name>
<dbReference type="EMBL" id="MCFA01000267">
    <property type="protein sequence ID" value="ORX95939.1"/>
    <property type="molecule type" value="Genomic_DNA"/>
</dbReference>
<comment type="caution">
    <text evidence="2">The sequence shown here is derived from an EMBL/GenBank/DDBJ whole genome shotgun (WGS) entry which is preliminary data.</text>
</comment>
<evidence type="ECO:0000313" key="2">
    <source>
        <dbReference type="EMBL" id="ORX95939.1"/>
    </source>
</evidence>
<gene>
    <name evidence="2" type="ORF">BCR34DRAFT_525252</name>
</gene>
<dbReference type="AlphaFoldDB" id="A0A1Y1YD65"/>
<keyword evidence="3" id="KW-1185">Reference proteome</keyword>
<evidence type="ECO:0000313" key="3">
    <source>
        <dbReference type="Proteomes" id="UP000193144"/>
    </source>
</evidence>
<reference evidence="2 3" key="1">
    <citation type="submission" date="2016-07" db="EMBL/GenBank/DDBJ databases">
        <title>Pervasive Adenine N6-methylation of Active Genes in Fungi.</title>
        <authorList>
            <consortium name="DOE Joint Genome Institute"/>
            <person name="Mondo S.J."/>
            <person name="Dannebaum R.O."/>
            <person name="Kuo R.C."/>
            <person name="Labutti K."/>
            <person name="Haridas S."/>
            <person name="Kuo A."/>
            <person name="Salamov A."/>
            <person name="Ahrendt S.R."/>
            <person name="Lipzen A."/>
            <person name="Sullivan W."/>
            <person name="Andreopoulos W.B."/>
            <person name="Clum A."/>
            <person name="Lindquist E."/>
            <person name="Daum C."/>
            <person name="Ramamoorthy G.K."/>
            <person name="Gryganskyi A."/>
            <person name="Culley D."/>
            <person name="Magnuson J.K."/>
            <person name="James T.Y."/>
            <person name="O'Malley M.A."/>
            <person name="Stajich J.E."/>
            <person name="Spatafora J.W."/>
            <person name="Visel A."/>
            <person name="Grigoriev I.V."/>
        </authorList>
    </citation>
    <scope>NUCLEOTIDE SEQUENCE [LARGE SCALE GENOMIC DNA]</scope>
    <source>
        <strain evidence="2 3">CBS 115471</strain>
    </source>
</reference>
<keyword evidence="1" id="KW-0732">Signal</keyword>
<protein>
    <recommendedName>
        <fullName evidence="4">Hypersensitive response-inducing protein</fullName>
    </recommendedName>
</protein>
<organism evidence="2 3">
    <name type="scientific">Clohesyomyces aquaticus</name>
    <dbReference type="NCBI Taxonomy" id="1231657"/>
    <lineage>
        <taxon>Eukaryota</taxon>
        <taxon>Fungi</taxon>
        <taxon>Dikarya</taxon>
        <taxon>Ascomycota</taxon>
        <taxon>Pezizomycotina</taxon>
        <taxon>Dothideomycetes</taxon>
        <taxon>Pleosporomycetidae</taxon>
        <taxon>Pleosporales</taxon>
        <taxon>Lindgomycetaceae</taxon>
        <taxon>Clohesyomyces</taxon>
    </lineage>
</organism>
<evidence type="ECO:0008006" key="4">
    <source>
        <dbReference type="Google" id="ProtNLM"/>
    </source>
</evidence>
<evidence type="ECO:0000256" key="1">
    <source>
        <dbReference type="SAM" id="SignalP"/>
    </source>
</evidence>
<feature type="chain" id="PRO_5012327435" description="Hypersensitive response-inducing protein" evidence="1">
    <location>
        <begin position="20"/>
        <end position="151"/>
    </location>
</feature>
<accession>A0A1Y1YD65</accession>
<dbReference type="OrthoDB" id="3683517at2759"/>
<feature type="signal peptide" evidence="1">
    <location>
        <begin position="1"/>
        <end position="19"/>
    </location>
</feature>